<dbReference type="InterPro" id="IPR013602">
    <property type="entry name" value="Dynein_heavy_linker"/>
</dbReference>
<dbReference type="Gene3D" id="1.10.8.710">
    <property type="match status" value="1"/>
</dbReference>
<dbReference type="Gene3D" id="1.20.1270.280">
    <property type="match status" value="1"/>
</dbReference>
<keyword evidence="23" id="KW-1185">Reference proteome</keyword>
<keyword evidence="7" id="KW-0067">ATP-binding</keyword>
<dbReference type="Pfam" id="PF17857">
    <property type="entry name" value="AAA_lid_1"/>
    <property type="match status" value="1"/>
</dbReference>
<evidence type="ECO:0000256" key="10">
    <source>
        <dbReference type="ARBA" id="ARBA00023175"/>
    </source>
</evidence>
<dbReference type="InterPro" id="IPR027417">
    <property type="entry name" value="P-loop_NTPase"/>
</dbReference>
<evidence type="ECO:0000259" key="18">
    <source>
        <dbReference type="Pfam" id="PF12780"/>
    </source>
</evidence>
<dbReference type="Gene3D" id="1.10.8.1220">
    <property type="match status" value="1"/>
</dbReference>
<feature type="region of interest" description="Disordered" evidence="13">
    <location>
        <begin position="1532"/>
        <end position="1551"/>
    </location>
</feature>
<feature type="domain" description="Dynein heavy chain AAA 5 extension" evidence="19">
    <location>
        <begin position="2256"/>
        <end position="2392"/>
    </location>
</feature>
<dbReference type="SUPFAM" id="SSF52540">
    <property type="entry name" value="P-loop containing nucleoside triphosphate hydrolases"/>
    <property type="match status" value="2"/>
</dbReference>
<evidence type="ECO:0000313" key="23">
    <source>
        <dbReference type="Proteomes" id="UP000193920"/>
    </source>
</evidence>
<dbReference type="InterPro" id="IPR024743">
    <property type="entry name" value="Dynein_HC_stalk"/>
</dbReference>
<feature type="domain" description="Dynein heavy chain AAA module D4" evidence="18">
    <location>
        <begin position="2768"/>
        <end position="3027"/>
    </location>
</feature>
<evidence type="ECO:0000259" key="15">
    <source>
        <dbReference type="Pfam" id="PF08393"/>
    </source>
</evidence>
<feature type="domain" description="Dynein heavy chain 3 AAA+ lid" evidence="20">
    <location>
        <begin position="2616"/>
        <end position="2699"/>
    </location>
</feature>
<keyword evidence="4" id="KW-0963">Cytoplasm</keyword>
<dbReference type="Pfam" id="PF12780">
    <property type="entry name" value="AAA_8"/>
    <property type="match status" value="1"/>
</dbReference>
<evidence type="ECO:0000256" key="12">
    <source>
        <dbReference type="SAM" id="Coils"/>
    </source>
</evidence>
<name>A0A1Y2F122_9FUNG</name>
<dbReference type="Pfam" id="PF18199">
    <property type="entry name" value="Dynein_C"/>
    <property type="match status" value="1"/>
</dbReference>
<dbReference type="InterPro" id="IPR026983">
    <property type="entry name" value="DHC"/>
</dbReference>
<keyword evidence="9 12" id="KW-0175">Coiled coil</keyword>
<feature type="domain" description="Dynein heavy chain hydrolytic ATP-binding dynein motor region" evidence="16">
    <location>
        <begin position="1746"/>
        <end position="2072"/>
    </location>
</feature>
<dbReference type="Gene3D" id="1.10.472.130">
    <property type="match status" value="1"/>
</dbReference>
<sequence>MSTIKNPKYDDDNNQIQININDNGKENHIKNKIISNENIMIKDNGSNNLNLISIIPIKKQQNKENDTEEKDNIRDDITEKEDEYSTIIETDTENNYIYNENKEIPIKTAQNYFYKTYYQNQNKNEKFQKVPFKIIKKKNVPMYIHINHSILNDIYSNQNLKKDIYLDGGLADADEEDEIKTNHLPLEYFDDPDFEIFTPDEWLQLKKIYLRDFDINQEPAIKECIMKLIKFNTVFHLKLRNLNTNRSEEYIKELTSILNNEKKREEEEEYLGYDEEVVKFLKELKRIENEYFESKKKLFFKTKEYEIQPDPEDTTQEIKEMRLVAKYLKDAKNNCSLCAHSKDCIGTKAFSRYFYHHKYKPESVWDWERCWVIGYDEEHDLFIIHWAKTHINKKVKRLNLLFEIENKEYFYKRIDTANFNREMFEKDKEYYTMIDEKTDSNQFGPLPQFIIDGIIQKVNHPIRENQIEYMKYLISIINEDYLFSMKKNDYEFYNGKYEQKINQISKKNLEFAKHIMNVIDAPLNESNSELYQNIAETSKELSQLLFGANVKIQKIIIDIFGKMHNKIINIMNTNNKLQYPIQFQTFEKKINSIIKTEQTELNIGWPNAIAKYIETDLADIFNFNMVDEKEYSSSRCKNFISLISLIMEEELKNFVISGIKRISQLLEKILNSSPSQINLNLDNINEQIIRKSFIINIHVSNHNMDDKKLNSIDLNNKIILVPSYDYIEKFFQNLVYSPISISKDTIPMENLVNHYKKYEFLIQEESDDLINDENIENIDEIDRIVEKFYKASLDINSSEYDTYEILPFIINCTNIRVLLFNRTKSILNGFSKKLNEKLKATCKLLSSKYEIRYNHLLLNPGQNANQWVILRDTIKECTNDSQWYNKDLRYIKKLWNIMYNYKMNIYGTINDLYWETIGWPKKILNELDTSIMALNSSKNDIVNTINNNREYIQNSIAAYLYEIQEYNKLETYDEDKMLKKMTLFRKRIDGIKENIKFIEDYEKKLELEPTDFSNYNTLYYYFEGHETLWKFCDEYKNTIDRWNESFFNEINADEVINKVNQWNKIIAKVRGVFENYPNPFSVVIKYQNQLKDYCRFLPIIISLRNPCLQQKHWEKIFQTIGFSQSDIKTFQLKNVIMMNFELVQDILTEISQNATNELKLQKKLEALKQKLFSKNFVINKSYKPYIFIENFHYLTQVFEDYLIKGERLGKFLSTDSDELSESLSQWNKKVLQCLTFLNQWEYLQSNYLKLYAFFDKYSDEFEYSSNVRNEYEHISKLMSLISDILDKNVKCMKILSRTDIFEMIKSSIIRVEKIVSLLSNYINSLRDQFPRFYFLSDKTILKVLINSYSIPEINSYIHLYFNSISKLDVNVKEVIETDENEEELNKNISNFSTSKLKSTNENSFAIPKERQISFESQVENVNKQEKEYVSNNNQKLIIETNTILNKDNSILNNDSGSNKDNYKLIESNSFGFDSFNQDTNKDTTSTNELNLSSKKNNLIVNSSSVYNDSRSNTLSISKYSISNNNSRSRRSSLLESSEIMGHSTSSNLNGSISNDKREVSLKSFITGLYSNDNEFVKLKNDVKIDGNIYVWLKLLDEEIVSSLKEYLFEIVKNKDFNEDFDKWIQYAPSQIAVLATQILYTKLIDTALESSSRHYTKQIGHVSSKCNSDISKLTFLLNNKADINVYQQRLIEQILDYLGYYREIINNLKSVENNSSSLNYEWLEKIKYYIEGENVFVKVFNYKLSYEFNFVGTYPRIILTSHQNNYRSTLITSLNISNFNSFIAPTGAGKTESLLNFAKSLGRELIIFECNPYSVPNNLIKYFKGYLMTGFWILFNNIQKCSEEYLSVILQYTSILKREFEITNNLLKSNIVFFNKEYELKPNHCIFLNLSLSDNIKWSNLHSSLKRLFRTNSIQYPDTTKIFEAILLTFGFRNYVIVSKKIVLFMKFFTKYFNDNRKYTCNIKAIKTALYSKLNKINKNRIQDEFYIIGKILNDLFLPEIQLKEMVLYRSLFKEIFNFNEKGSTEELHNKIEESCNALYYSPVKIQTQKIEQLYNVIDSGKMIILLGPSLSDDEEDETIYGTVHAEINENLMKEKKLKIHYIYPNACKPEEIYGYYSYESKNYVKGILENILDKINEKENDISYSLNKLNPIEKTWICFDSNGSPYWIDNVFSQIENRRLIQTINMDNINISKSVTFLCETTDINSFTPAFFSKSIILNYGLSQKISDSIVVRSVNKLDDIFKNQMDLFKILYHLFMKPAINYVTNNCNVIFDIHQCIYIDKIFGLLESLIVEMSVKSFHRLTGEEQKCWIITTILFCVIWVVGNLDENAMRIKFDEYVKTELLNQETLLKLQKFNSLSDFCLKNMIVFPREGNIYDYYFDNKLLRWKKWELKELDTFLYPSISIGYDNIVRTKESLRILHMNRILLNNNKLPLIVGKPGIGKTISAWVSINYKRKEIAENSESFSIHLNSNYTLDNFKNFIFQNLSKKRLDAFGLAKNKKHLVLIDDLNNLECTNIGHSSIIELLREWFDTNGWYVKNMFYYIEDVIPIFTATTSLSFKRINMRILKLFHCLSMDDDIDLSFKSIVSNILENHFGNILSFKGTFNVSLTEAMKTLYNQFKIKFPQTVTNPHYIIRLKDIIDIIHGVIEYSKQDIEEFNILKIWNYHCNRVIKSKLNNEGDIREFYNIMKTVTESTFNVAYEDLCSDKEPYYYFQYIISKEKEQKTVILQVDNIGKFFRIFMNKLLVDECNPFSFRNNRSLFKWVYPYALKTAIFLSRSLEISGGHIILLGNNEFDHSKLVRLSASLNGNNYIRYQEPTNSEETFENWREFIKELIEKLLINNKPTFLLISEFSIKHGYQINDIDSLMTTGFIYDLYGNNTIPLNVVTNLVDQLSKEGYDESVIIDNLPETLILFIKRNLHIVISTNIHNPLKELNHLRIHSSFLSKCSPFWYNNFDKTTQLYVSSNLLLSVKNELSSYIEKIQILSVEIFKSISKTISIYNKQYNKDISLSSKSYSSFIEYFTKIYSMKTEDINKMLSLYTKLIEKIDNTYKLGKEIKEDYYQWVKKYEQYSVKIKLFLKQIENEHEHISKINLQIKKEESNAVIIEKQITKLQDELENDCKRPTELIDESIEQIENLSEDYLKDLNFVNKPSDNEKIVIQTLCVVLNIEPIENESLWNAGKRCICEKEAIDKVKYYDLDNISHTIIYYIDMMIDSKKFDLDDLLENSVVVGAYASWILAIRSYYRIFHIIMPKKKKLKMWEQKLETKHSQISELRDYSIKQEKQLKEEKIKYDQTVNDKEKIIAKLKKKENNYKCSQKVIEGIAHIEENIRNKILVLRENKDMLVGDCICASFVITYTGPFTRNIKNKIIKPIFNILSNNDISYTSKHFSLTKFMKGDRWVDIPAYTEIPECLAFMDNLLQVKLNNNWCIISDKHLTFYKYYSMFDEKETVIICSIMDESLNRKLVNAIEKGHTFILILYEKKINEIPLFIRKLITKKYFQYESTKQMFSFAGVAENLVISPDFRLHLLITKPFELVDPEILRFLEPIYIDVPEEFISNILVDRYFDRFEPSFNKERKENTKRITDIFYSINKNIESMYEIINDIEMKNLYTGPIYENINKKNNEYEELNKKYDEKIKIKVEYNKKVKWITELCKHGSWMFQLMSKFTTINPMYQFNLYNYIELVSKAFKECPLDDNVALKEARSKITKAVYEKVSLVLHDYDRLVFSFIISLTNVFYNKDDEYSISEKIWSYFLNKEDYTNYNINIENIKHDSTNKVLLRPNSIYSDGTELDLIASKYNEVEKNIPWMTIEKWNLLLNLSKIDQFSKVPFDIIKSLNTMTIRNDIVTWDTIMNFDTSTIKIPPKIDSTLKTFEKILLSYYIRPHSLYQNLNKYVESVLGEDFTDINQNIFEKAYNNSNHHRPIIVLVDSDENNADYYIKSFVNEINAEMENAMNLGGWILLSNCETYLDWFKEFEEKLTLFTCSPTCKINQSFRLWLIFNKNEINRSVDITKQLPFSFIQNSVKIMIDNTEDFRFQLCESISIVYDIFTPSNISSVTTYQQFLYKLCIFFTLINICTEKGSLILNDVIILKLTDLKIAGQQLFEIYNTYFRNSNKMKTIQKLIKGMILDKNLMIQLSRSEDIDILACYFDDIMNIILKNQNGSSNVKNSYLAAKINPIVSNILNQEIQSAFESLQKKDFYKARNTIYSMNKKKNHPQCFGLGNYLRIEKSKQQSNNIMQTIKKLYIEDISNKCHFIWTLYDKIKNILSYYINKLNNHLKNTIFDYNKYSLDKIEKNIKITRYLDYVLLDSIKHYYALSRIVFEYFNRGLEDSFIMSPDYKEFAEAIIHNTLPREFKIRNIGYPTQLKLNSWIEDFISRMLFIQTWYDRETFHNPLIVYDISKIYNPSLFIIAILQDYARQTQSLYENVKFDIMLINVNQTKAPDRGIYIKGLKLIGANWDYSRGILTDNHPYESINVIPCIWLQPHVKFNNNDFSEIEPTNTTNASQFQRYQCPVYSYLHKKNFNNEFNYDDLYITTLELSIDNTISYWLEKNVCMLLLRIILIYVYE</sequence>
<keyword evidence="5" id="KW-0493">Microtubule</keyword>
<dbReference type="InterPro" id="IPR043157">
    <property type="entry name" value="Dynein_AAA1S"/>
</dbReference>
<comment type="subcellular location">
    <subcellularLocation>
        <location evidence="1">Cytoplasm</location>
        <location evidence="1">Cytoskeleton</location>
    </subcellularLocation>
</comment>
<dbReference type="Proteomes" id="UP000193920">
    <property type="component" value="Unassembled WGS sequence"/>
</dbReference>
<evidence type="ECO:0000256" key="6">
    <source>
        <dbReference type="ARBA" id="ARBA00022741"/>
    </source>
</evidence>
<dbReference type="GO" id="GO:0005874">
    <property type="term" value="C:microtubule"/>
    <property type="evidence" value="ECO:0007669"/>
    <property type="project" value="UniProtKB-KW"/>
</dbReference>
<dbReference type="Pfam" id="PF08393">
    <property type="entry name" value="DHC_N2"/>
    <property type="match status" value="1"/>
</dbReference>
<dbReference type="PANTHER" id="PTHR45703">
    <property type="entry name" value="DYNEIN HEAVY CHAIN"/>
    <property type="match status" value="1"/>
</dbReference>
<evidence type="ECO:0000256" key="9">
    <source>
        <dbReference type="ARBA" id="ARBA00023054"/>
    </source>
</evidence>
<dbReference type="GO" id="GO:0008569">
    <property type="term" value="F:minus-end-directed microtubule motor activity"/>
    <property type="evidence" value="ECO:0007669"/>
    <property type="project" value="InterPro"/>
</dbReference>
<evidence type="ECO:0000313" key="22">
    <source>
        <dbReference type="EMBL" id="ORY77543.1"/>
    </source>
</evidence>
<evidence type="ECO:0000256" key="13">
    <source>
        <dbReference type="SAM" id="MobiDB-lite"/>
    </source>
</evidence>
<dbReference type="EMBL" id="MCOG01000019">
    <property type="protein sequence ID" value="ORY77543.1"/>
    <property type="molecule type" value="Genomic_DNA"/>
</dbReference>
<evidence type="ECO:0000259" key="20">
    <source>
        <dbReference type="Pfam" id="PF17857"/>
    </source>
</evidence>
<dbReference type="Gene3D" id="3.20.180.20">
    <property type="entry name" value="Dynein heavy chain, N-terminal domain 2"/>
    <property type="match status" value="1"/>
</dbReference>
<evidence type="ECO:0000256" key="1">
    <source>
        <dbReference type="ARBA" id="ARBA00004245"/>
    </source>
</evidence>
<dbReference type="GO" id="GO:0007018">
    <property type="term" value="P:microtubule-based movement"/>
    <property type="evidence" value="ECO:0007669"/>
    <property type="project" value="InterPro"/>
</dbReference>
<evidence type="ECO:0000256" key="2">
    <source>
        <dbReference type="ARBA" id="ARBA00008887"/>
    </source>
</evidence>
<dbReference type="InterPro" id="IPR041589">
    <property type="entry name" value="DNAH3_AAA_lid_1"/>
</dbReference>
<dbReference type="Gene3D" id="3.40.50.300">
    <property type="entry name" value="P-loop containing nucleotide triphosphate hydrolases"/>
    <property type="match status" value="6"/>
</dbReference>
<feature type="domain" description="Dynein heavy chain region D6 P-loop" evidence="14">
    <location>
        <begin position="3951"/>
        <end position="4030"/>
    </location>
</feature>
<evidence type="ECO:0000256" key="11">
    <source>
        <dbReference type="ARBA" id="ARBA00023212"/>
    </source>
</evidence>
<evidence type="ECO:0000259" key="16">
    <source>
        <dbReference type="Pfam" id="PF12774"/>
    </source>
</evidence>
<dbReference type="GO" id="GO:0005524">
    <property type="term" value="F:ATP binding"/>
    <property type="evidence" value="ECO:0007669"/>
    <property type="project" value="UniProtKB-KW"/>
</dbReference>
<evidence type="ECO:0000256" key="5">
    <source>
        <dbReference type="ARBA" id="ARBA00022701"/>
    </source>
</evidence>
<keyword evidence="6" id="KW-0547">Nucleotide-binding</keyword>
<keyword evidence="10" id="KW-0505">Motor protein</keyword>
<evidence type="ECO:0000259" key="14">
    <source>
        <dbReference type="Pfam" id="PF03028"/>
    </source>
</evidence>
<feature type="domain" description="Dynein heavy chain coiled coil stalk" evidence="17">
    <location>
        <begin position="3084"/>
        <end position="3374"/>
    </location>
</feature>
<dbReference type="InterPro" id="IPR042228">
    <property type="entry name" value="Dynein_linker_3"/>
</dbReference>
<dbReference type="InterPro" id="IPR004273">
    <property type="entry name" value="Dynein_heavy_D6_P-loop"/>
</dbReference>
<evidence type="ECO:0000259" key="17">
    <source>
        <dbReference type="Pfam" id="PF12777"/>
    </source>
</evidence>
<feature type="coiled-coil region" evidence="12">
    <location>
        <begin position="3619"/>
        <end position="3649"/>
    </location>
</feature>
<dbReference type="GO" id="GO:0045505">
    <property type="term" value="F:dynein intermediate chain binding"/>
    <property type="evidence" value="ECO:0007669"/>
    <property type="project" value="InterPro"/>
</dbReference>
<dbReference type="InterPro" id="IPR035699">
    <property type="entry name" value="AAA_6"/>
</dbReference>
<dbReference type="GO" id="GO:0051959">
    <property type="term" value="F:dynein light intermediate chain binding"/>
    <property type="evidence" value="ECO:0007669"/>
    <property type="project" value="InterPro"/>
</dbReference>
<dbReference type="STRING" id="1754190.A0A1Y2F122"/>
<dbReference type="OrthoDB" id="2109408at2759"/>
<dbReference type="InterPro" id="IPR043160">
    <property type="entry name" value="Dynein_C_barrel"/>
</dbReference>
<dbReference type="Gene3D" id="1.10.287.2620">
    <property type="match status" value="1"/>
</dbReference>
<dbReference type="Pfam" id="PF17852">
    <property type="entry name" value="Dynein_AAA_lid"/>
    <property type="match status" value="1"/>
</dbReference>
<keyword evidence="11" id="KW-0206">Cytoskeleton</keyword>
<feature type="domain" description="Dynein heavy chain C-terminal" evidence="21">
    <location>
        <begin position="4265"/>
        <end position="4562"/>
    </location>
</feature>
<feature type="domain" description="Dynein heavy chain linker" evidence="15">
    <location>
        <begin position="1023"/>
        <end position="1379"/>
    </location>
</feature>
<organism evidence="22 23">
    <name type="scientific">Neocallimastix californiae</name>
    <dbReference type="NCBI Taxonomy" id="1754190"/>
    <lineage>
        <taxon>Eukaryota</taxon>
        <taxon>Fungi</taxon>
        <taxon>Fungi incertae sedis</taxon>
        <taxon>Chytridiomycota</taxon>
        <taxon>Chytridiomycota incertae sedis</taxon>
        <taxon>Neocallimastigomycetes</taxon>
        <taxon>Neocallimastigales</taxon>
        <taxon>Neocallimastigaceae</taxon>
        <taxon>Neocallimastix</taxon>
    </lineage>
</organism>
<comment type="subunit">
    <text evidence="3">Consists of at least two heavy chains and a number of intermediate and light chains.</text>
</comment>
<comment type="similarity">
    <text evidence="2">Belongs to the dynein heavy chain family.</text>
</comment>
<dbReference type="InterPro" id="IPR024317">
    <property type="entry name" value="Dynein_heavy_chain_D4_dom"/>
</dbReference>
<feature type="compositionally biased region" description="Polar residues" evidence="13">
    <location>
        <begin position="1542"/>
        <end position="1551"/>
    </location>
</feature>
<gene>
    <name evidence="22" type="ORF">LY90DRAFT_665317</name>
</gene>
<evidence type="ECO:0000259" key="19">
    <source>
        <dbReference type="Pfam" id="PF17852"/>
    </source>
</evidence>
<dbReference type="Pfam" id="PF12774">
    <property type="entry name" value="AAA_6"/>
    <property type="match status" value="1"/>
</dbReference>
<reference evidence="22 23" key="1">
    <citation type="submission" date="2016-08" db="EMBL/GenBank/DDBJ databases">
        <title>A Parts List for Fungal Cellulosomes Revealed by Comparative Genomics.</title>
        <authorList>
            <consortium name="DOE Joint Genome Institute"/>
            <person name="Haitjema C.H."/>
            <person name="Gilmore S.P."/>
            <person name="Henske J.K."/>
            <person name="Solomon K.V."/>
            <person name="De Groot R."/>
            <person name="Kuo A."/>
            <person name="Mondo S.J."/>
            <person name="Salamov A.A."/>
            <person name="Labutti K."/>
            <person name="Zhao Z."/>
            <person name="Chiniquy J."/>
            <person name="Barry K."/>
            <person name="Brewer H.M."/>
            <person name="Purvine S.O."/>
            <person name="Wright A.T."/>
            <person name="Boxma B."/>
            <person name="Van Alen T."/>
            <person name="Hackstein J.H."/>
            <person name="Baker S.E."/>
            <person name="Grigoriev I.V."/>
            <person name="O'Malley M.A."/>
        </authorList>
    </citation>
    <scope>NUCLEOTIDE SEQUENCE [LARGE SCALE GENOMIC DNA]</scope>
    <source>
        <strain evidence="22 23">G1</strain>
    </source>
</reference>
<dbReference type="Pfam" id="PF12777">
    <property type="entry name" value="MT"/>
    <property type="match status" value="1"/>
</dbReference>
<dbReference type="Gene3D" id="1.20.920.30">
    <property type="match status" value="1"/>
</dbReference>
<keyword evidence="8" id="KW-0243">Dynein</keyword>
<comment type="caution">
    <text evidence="22">The sequence shown here is derived from an EMBL/GenBank/DDBJ whole genome shotgun (WGS) entry which is preliminary data.</text>
</comment>
<evidence type="ECO:0000256" key="4">
    <source>
        <dbReference type="ARBA" id="ARBA00022490"/>
    </source>
</evidence>
<accession>A0A1Y2F122</accession>
<evidence type="ECO:0000256" key="7">
    <source>
        <dbReference type="ARBA" id="ARBA00022840"/>
    </source>
</evidence>
<evidence type="ECO:0000259" key="21">
    <source>
        <dbReference type="Pfam" id="PF18199"/>
    </source>
</evidence>
<protein>
    <recommendedName>
        <fullName evidence="24">Dynein heavy chain</fullName>
    </recommendedName>
</protein>
<dbReference type="Gene3D" id="1.20.920.20">
    <property type="match status" value="1"/>
</dbReference>
<dbReference type="InterPro" id="IPR041228">
    <property type="entry name" value="Dynein_C"/>
</dbReference>
<dbReference type="Pfam" id="PF12775">
    <property type="entry name" value="AAA_7"/>
    <property type="match status" value="1"/>
</dbReference>
<evidence type="ECO:0000256" key="8">
    <source>
        <dbReference type="ARBA" id="ARBA00023017"/>
    </source>
</evidence>
<proteinExistence type="inferred from homology"/>
<dbReference type="Gene3D" id="3.10.490.20">
    <property type="match status" value="1"/>
</dbReference>
<dbReference type="GO" id="GO:0030286">
    <property type="term" value="C:dynein complex"/>
    <property type="evidence" value="ECO:0007669"/>
    <property type="project" value="UniProtKB-KW"/>
</dbReference>
<dbReference type="Gene3D" id="1.20.58.1120">
    <property type="match status" value="1"/>
</dbReference>
<evidence type="ECO:0000256" key="3">
    <source>
        <dbReference type="ARBA" id="ARBA00011655"/>
    </source>
</evidence>
<dbReference type="Pfam" id="PF03028">
    <property type="entry name" value="Dynein_heavy"/>
    <property type="match status" value="1"/>
</dbReference>
<evidence type="ECO:0008006" key="24">
    <source>
        <dbReference type="Google" id="ProtNLM"/>
    </source>
</evidence>
<dbReference type="InterPro" id="IPR041466">
    <property type="entry name" value="Dynein_AAA5_ext"/>
</dbReference>
<dbReference type="PANTHER" id="PTHR45703:SF36">
    <property type="entry name" value="DYNEIN HEAVY CHAIN, CYTOPLASMIC"/>
    <property type="match status" value="1"/>
</dbReference>